<dbReference type="EMBL" id="JAFBED010000002">
    <property type="protein sequence ID" value="MBM7619270.1"/>
    <property type="molecule type" value="Genomic_DNA"/>
</dbReference>
<sequence>MAKRVDIQNEISKLTLNSTNLLVDNILKKHNVKLEKNNLMSEQKSQRKNWFRIYRFYSIATCIRSSQ</sequence>
<keyword evidence="2" id="KW-1185">Reference proteome</keyword>
<proteinExistence type="predicted"/>
<dbReference type="Proteomes" id="UP000737402">
    <property type="component" value="Unassembled WGS sequence"/>
</dbReference>
<comment type="caution">
    <text evidence="1">The sequence shown here is derived from an EMBL/GenBank/DDBJ whole genome shotgun (WGS) entry which is preliminary data.</text>
</comment>
<evidence type="ECO:0000313" key="2">
    <source>
        <dbReference type="Proteomes" id="UP000737402"/>
    </source>
</evidence>
<dbReference type="RefSeq" id="WP_204414219.1">
    <property type="nucleotide sequence ID" value="NZ_JAFBED010000002.1"/>
</dbReference>
<name>A0ABS2NX76_9BACI</name>
<accession>A0ABS2NX76</accession>
<evidence type="ECO:0000313" key="1">
    <source>
        <dbReference type="EMBL" id="MBM7619270.1"/>
    </source>
</evidence>
<organism evidence="1 2">
    <name type="scientific">Sutcliffiella tianshenii</name>
    <dbReference type="NCBI Taxonomy" id="1463404"/>
    <lineage>
        <taxon>Bacteria</taxon>
        <taxon>Bacillati</taxon>
        <taxon>Bacillota</taxon>
        <taxon>Bacilli</taxon>
        <taxon>Bacillales</taxon>
        <taxon>Bacillaceae</taxon>
        <taxon>Sutcliffiella</taxon>
    </lineage>
</organism>
<gene>
    <name evidence="1" type="ORF">JOC95_001119</name>
</gene>
<protein>
    <submittedName>
        <fullName evidence="1">Uncharacterized protein</fullName>
    </submittedName>
</protein>
<reference evidence="1 2" key="1">
    <citation type="submission" date="2021-01" db="EMBL/GenBank/DDBJ databases">
        <title>Genomic Encyclopedia of Type Strains, Phase IV (KMG-IV): sequencing the most valuable type-strain genomes for metagenomic binning, comparative biology and taxonomic classification.</title>
        <authorList>
            <person name="Goeker M."/>
        </authorList>
    </citation>
    <scope>NUCLEOTIDE SEQUENCE [LARGE SCALE GENOMIC DNA]</scope>
    <source>
        <strain evidence="1 2">DSM 25879</strain>
    </source>
</reference>